<comment type="caution">
    <text evidence="1">The sequence shown here is derived from an EMBL/GenBank/DDBJ whole genome shotgun (WGS) entry which is preliminary data.</text>
</comment>
<gene>
    <name evidence="1" type="ORF">GBAR_LOCUS11258</name>
</gene>
<dbReference type="AlphaFoldDB" id="A0AA35WEL2"/>
<accession>A0AA35WEL2</accession>
<dbReference type="Proteomes" id="UP001174909">
    <property type="component" value="Unassembled WGS sequence"/>
</dbReference>
<reference evidence="1" key="1">
    <citation type="submission" date="2023-03" db="EMBL/GenBank/DDBJ databases">
        <authorList>
            <person name="Steffen K."/>
            <person name="Cardenas P."/>
        </authorList>
    </citation>
    <scope>NUCLEOTIDE SEQUENCE</scope>
</reference>
<dbReference type="EMBL" id="CASHTH010001697">
    <property type="protein sequence ID" value="CAI8018563.1"/>
    <property type="molecule type" value="Genomic_DNA"/>
</dbReference>
<proteinExistence type="predicted"/>
<feature type="non-terminal residue" evidence="1">
    <location>
        <position position="1"/>
    </location>
</feature>
<sequence>ARGAAECLETTTRVPRNSFHGSLGGRCAAAAVSLATELNEGVWSPQPSTDSTEQSSLASKEQFLSTLWVRYCC</sequence>
<evidence type="ECO:0000313" key="1">
    <source>
        <dbReference type="EMBL" id="CAI8018563.1"/>
    </source>
</evidence>
<evidence type="ECO:0000313" key="2">
    <source>
        <dbReference type="Proteomes" id="UP001174909"/>
    </source>
</evidence>
<protein>
    <submittedName>
        <fullName evidence="1">Uncharacterized protein</fullName>
    </submittedName>
</protein>
<organism evidence="1 2">
    <name type="scientific">Geodia barretti</name>
    <name type="common">Barrett's horny sponge</name>
    <dbReference type="NCBI Taxonomy" id="519541"/>
    <lineage>
        <taxon>Eukaryota</taxon>
        <taxon>Metazoa</taxon>
        <taxon>Porifera</taxon>
        <taxon>Demospongiae</taxon>
        <taxon>Heteroscleromorpha</taxon>
        <taxon>Tetractinellida</taxon>
        <taxon>Astrophorina</taxon>
        <taxon>Geodiidae</taxon>
        <taxon>Geodia</taxon>
    </lineage>
</organism>
<keyword evidence="2" id="KW-1185">Reference proteome</keyword>
<name>A0AA35WEL2_GEOBA</name>